<accession>A0ABV0SUZ7</accession>
<comment type="caution">
    <text evidence="1">The sequence shown here is derived from an EMBL/GenBank/DDBJ whole genome shotgun (WGS) entry which is preliminary data.</text>
</comment>
<dbReference type="Proteomes" id="UP001482620">
    <property type="component" value="Unassembled WGS sequence"/>
</dbReference>
<reference evidence="1 2" key="1">
    <citation type="submission" date="2021-06" db="EMBL/GenBank/DDBJ databases">
        <authorList>
            <person name="Palmer J.M."/>
        </authorList>
    </citation>
    <scope>NUCLEOTIDE SEQUENCE [LARGE SCALE GENOMIC DNA]</scope>
    <source>
        <strain evidence="2">if_2019</strain>
        <tissue evidence="1">Muscle</tissue>
    </source>
</reference>
<gene>
    <name evidence="1" type="ORF">ILYODFUR_035812</name>
</gene>
<evidence type="ECO:0000313" key="2">
    <source>
        <dbReference type="Proteomes" id="UP001482620"/>
    </source>
</evidence>
<evidence type="ECO:0000313" key="1">
    <source>
        <dbReference type="EMBL" id="MEQ2223343.1"/>
    </source>
</evidence>
<protein>
    <submittedName>
        <fullName evidence="1">Uncharacterized protein</fullName>
    </submittedName>
</protein>
<dbReference type="EMBL" id="JAHRIQ010006993">
    <property type="protein sequence ID" value="MEQ2223343.1"/>
    <property type="molecule type" value="Genomic_DNA"/>
</dbReference>
<proteinExistence type="predicted"/>
<keyword evidence="2" id="KW-1185">Reference proteome</keyword>
<organism evidence="1 2">
    <name type="scientific">Ilyodon furcidens</name>
    <name type="common">goldbreast splitfin</name>
    <dbReference type="NCBI Taxonomy" id="33524"/>
    <lineage>
        <taxon>Eukaryota</taxon>
        <taxon>Metazoa</taxon>
        <taxon>Chordata</taxon>
        <taxon>Craniata</taxon>
        <taxon>Vertebrata</taxon>
        <taxon>Euteleostomi</taxon>
        <taxon>Actinopterygii</taxon>
        <taxon>Neopterygii</taxon>
        <taxon>Teleostei</taxon>
        <taxon>Neoteleostei</taxon>
        <taxon>Acanthomorphata</taxon>
        <taxon>Ovalentaria</taxon>
        <taxon>Atherinomorphae</taxon>
        <taxon>Cyprinodontiformes</taxon>
        <taxon>Goodeidae</taxon>
        <taxon>Ilyodon</taxon>
    </lineage>
</organism>
<name>A0ABV0SUZ7_9TELE</name>
<sequence>MKQRNSHSSISVCMGRCLCSLTTLETKQHLSPLLCGVQSLLLSNVGHSVFSMEDLREVRAEAQYLLSFLAFRCRLAYLLCNEKRFSFCDWRGLMSEVIFPKQGLNEDT</sequence>